<sequence length="233" mass="24662">MSIRISPSILAADFTRLAEEADAVAEDADLLHVDVMDNHFVPNLTVGLPVVESLVKKVRLPLDIHLGVTDPDRHAPDYAEAGAGSVTIHAEATHSPVRTLRAIRAAGAQAGLALNPATPLQPYEGLLAEADTLLIMTVEPGFGSQKFLDFTLEKVRQARALIDQISRFGGRDVPLWLQVDGGVNESTIARCAEAGADSFVAGSAVYAGTDPGAAVRALRRRVDASRPVDARAS</sequence>
<feature type="binding site" evidence="10 14">
    <location>
        <begin position="202"/>
        <end position="203"/>
    </location>
    <ligand>
        <name>substrate</name>
    </ligand>
</feature>
<dbReference type="AlphaFoldDB" id="A0A919EUF1"/>
<evidence type="ECO:0000256" key="4">
    <source>
        <dbReference type="ARBA" id="ARBA00001947"/>
    </source>
</evidence>
<comment type="cofactor">
    <cofactor evidence="10 13">
        <name>a divalent metal cation</name>
        <dbReference type="ChEBI" id="CHEBI:60240"/>
    </cofactor>
    <text evidence="10 13">Binds 1 divalent metal cation per subunit.</text>
</comment>
<feature type="binding site" evidence="10 14">
    <location>
        <position position="8"/>
    </location>
    <ligand>
        <name>substrate</name>
    </ligand>
</feature>
<feature type="binding site" evidence="10 13">
    <location>
        <position position="32"/>
    </location>
    <ligand>
        <name>a divalent metal cation</name>
        <dbReference type="ChEBI" id="CHEBI:60240"/>
    </ligand>
</feature>
<evidence type="ECO:0000256" key="8">
    <source>
        <dbReference type="ARBA" id="ARBA00022723"/>
    </source>
</evidence>
<comment type="function">
    <text evidence="10">Catalyzes the reversible epimerization of D-ribulose 5-phosphate to D-xylulose 5-phosphate.</text>
</comment>
<feature type="binding site" evidence="10 13">
    <location>
        <position position="180"/>
    </location>
    <ligand>
        <name>a divalent metal cation</name>
        <dbReference type="ChEBI" id="CHEBI:60240"/>
    </ligand>
</feature>
<dbReference type="PROSITE" id="PS01085">
    <property type="entry name" value="RIBUL_P_3_EPIMER_1"/>
    <property type="match status" value="1"/>
</dbReference>
<dbReference type="EC" id="5.1.3.1" evidence="7 10"/>
<dbReference type="CDD" id="cd00429">
    <property type="entry name" value="RPE"/>
    <property type="match status" value="1"/>
</dbReference>
<feature type="binding site" evidence="10">
    <location>
        <begin position="180"/>
        <end position="182"/>
    </location>
    <ligand>
        <name>substrate</name>
    </ligand>
</feature>
<evidence type="ECO:0000256" key="12">
    <source>
        <dbReference type="PIRSR" id="PIRSR001461-1"/>
    </source>
</evidence>
<dbReference type="PANTHER" id="PTHR11749">
    <property type="entry name" value="RIBULOSE-5-PHOSPHATE-3-EPIMERASE"/>
    <property type="match status" value="1"/>
</dbReference>
<comment type="caution">
    <text evidence="15">The sequence shown here is derived from an EMBL/GenBank/DDBJ whole genome shotgun (WGS) entry which is preliminary data.</text>
</comment>
<evidence type="ECO:0000256" key="1">
    <source>
        <dbReference type="ARBA" id="ARBA00001782"/>
    </source>
</evidence>
<evidence type="ECO:0000256" key="6">
    <source>
        <dbReference type="ARBA" id="ARBA00009541"/>
    </source>
</evidence>
<dbReference type="GO" id="GO:0006098">
    <property type="term" value="P:pentose-phosphate shunt"/>
    <property type="evidence" value="ECO:0007669"/>
    <property type="project" value="UniProtKB-UniRule"/>
</dbReference>
<dbReference type="GO" id="GO:0046872">
    <property type="term" value="F:metal ion binding"/>
    <property type="evidence" value="ECO:0007669"/>
    <property type="project" value="UniProtKB-UniRule"/>
</dbReference>
<protein>
    <recommendedName>
        <fullName evidence="7 10">Ribulose-phosphate 3-epimerase</fullName>
        <ecNumber evidence="7 10">5.1.3.1</ecNumber>
    </recommendedName>
</protein>
<name>A0A919EUF1_9ACTN</name>
<dbReference type="Proteomes" id="UP000619355">
    <property type="component" value="Unassembled WGS sequence"/>
</dbReference>
<evidence type="ECO:0000256" key="2">
    <source>
        <dbReference type="ARBA" id="ARBA00001936"/>
    </source>
</evidence>
<comment type="pathway">
    <text evidence="10">Carbohydrate degradation.</text>
</comment>
<dbReference type="HAMAP" id="MF_02227">
    <property type="entry name" value="RPE"/>
    <property type="match status" value="1"/>
</dbReference>
<feature type="binding site" evidence="14">
    <location>
        <position position="182"/>
    </location>
    <ligand>
        <name>substrate</name>
    </ligand>
</feature>
<accession>A0A919EUF1</accession>
<dbReference type="GO" id="GO:0005737">
    <property type="term" value="C:cytoplasm"/>
    <property type="evidence" value="ECO:0007669"/>
    <property type="project" value="UniProtKB-ARBA"/>
</dbReference>
<comment type="catalytic activity">
    <reaction evidence="1 10 11">
        <text>D-ribulose 5-phosphate = D-xylulose 5-phosphate</text>
        <dbReference type="Rhea" id="RHEA:13677"/>
        <dbReference type="ChEBI" id="CHEBI:57737"/>
        <dbReference type="ChEBI" id="CHEBI:58121"/>
        <dbReference type="EC" id="5.1.3.1"/>
    </reaction>
</comment>
<evidence type="ECO:0000256" key="3">
    <source>
        <dbReference type="ARBA" id="ARBA00001941"/>
    </source>
</evidence>
<keyword evidence="13" id="KW-0170">Cobalt</keyword>
<dbReference type="NCBIfam" id="NF004076">
    <property type="entry name" value="PRK05581.1-4"/>
    <property type="match status" value="1"/>
</dbReference>
<dbReference type="Gene3D" id="3.20.20.70">
    <property type="entry name" value="Aldolase class I"/>
    <property type="match status" value="1"/>
</dbReference>
<evidence type="ECO:0000256" key="14">
    <source>
        <dbReference type="PIRSR" id="PIRSR001461-3"/>
    </source>
</evidence>
<evidence type="ECO:0000256" key="13">
    <source>
        <dbReference type="PIRSR" id="PIRSR001461-2"/>
    </source>
</evidence>
<feature type="binding site" evidence="10 14">
    <location>
        <position position="65"/>
    </location>
    <ligand>
        <name>substrate</name>
    </ligand>
</feature>
<evidence type="ECO:0000256" key="11">
    <source>
        <dbReference type="PIRNR" id="PIRNR001461"/>
    </source>
</evidence>
<dbReference type="InterPro" id="IPR000056">
    <property type="entry name" value="Ribul_P_3_epim-like"/>
</dbReference>
<comment type="cofactor">
    <cofactor evidence="2">
        <name>Mn(2+)</name>
        <dbReference type="ChEBI" id="CHEBI:29035"/>
    </cofactor>
</comment>
<comment type="cofactor">
    <cofactor evidence="3">
        <name>Co(2+)</name>
        <dbReference type="ChEBI" id="CHEBI:48828"/>
    </cofactor>
</comment>
<comment type="cofactor">
    <cofactor evidence="4">
        <name>Zn(2+)</name>
        <dbReference type="ChEBI" id="CHEBI:29105"/>
    </cofactor>
</comment>
<feature type="active site" description="Proton acceptor" evidence="10 12">
    <location>
        <position position="34"/>
    </location>
</feature>
<feature type="binding site" evidence="10 13">
    <location>
        <position position="65"/>
    </location>
    <ligand>
        <name>a divalent metal cation</name>
        <dbReference type="ChEBI" id="CHEBI:60240"/>
    </ligand>
</feature>
<dbReference type="InterPro" id="IPR011060">
    <property type="entry name" value="RibuloseP-bd_barrel"/>
</dbReference>
<evidence type="ECO:0000256" key="5">
    <source>
        <dbReference type="ARBA" id="ARBA00001954"/>
    </source>
</evidence>
<keyword evidence="8 10" id="KW-0479">Metal-binding</keyword>
<dbReference type="GO" id="GO:0019323">
    <property type="term" value="P:pentose catabolic process"/>
    <property type="evidence" value="ECO:0007669"/>
    <property type="project" value="UniProtKB-UniRule"/>
</dbReference>
<dbReference type="FunFam" id="3.20.20.70:FF:000004">
    <property type="entry name" value="Ribulose-phosphate 3-epimerase"/>
    <property type="match status" value="1"/>
</dbReference>
<evidence type="ECO:0000256" key="10">
    <source>
        <dbReference type="HAMAP-Rule" id="MF_02227"/>
    </source>
</evidence>
<comment type="caution">
    <text evidence="10">Lacks conserved residue(s) required for the propagation of feature annotation.</text>
</comment>
<organism evidence="15 16">
    <name type="scientific">Streptomyces capoamus</name>
    <dbReference type="NCBI Taxonomy" id="68183"/>
    <lineage>
        <taxon>Bacteria</taxon>
        <taxon>Bacillati</taxon>
        <taxon>Actinomycetota</taxon>
        <taxon>Actinomycetes</taxon>
        <taxon>Kitasatosporales</taxon>
        <taxon>Streptomycetaceae</taxon>
        <taxon>Streptomyces</taxon>
    </lineage>
</organism>
<feature type="binding site" evidence="10 13">
    <location>
        <position position="34"/>
    </location>
    <ligand>
        <name>a divalent metal cation</name>
        <dbReference type="ChEBI" id="CHEBI:60240"/>
    </ligand>
</feature>
<dbReference type="InterPro" id="IPR013785">
    <property type="entry name" value="Aldolase_TIM"/>
</dbReference>
<keyword evidence="9 10" id="KW-0413">Isomerase</keyword>
<dbReference type="Pfam" id="PF00834">
    <property type="entry name" value="Ribul_P_3_epim"/>
    <property type="match status" value="1"/>
</dbReference>
<keyword evidence="13" id="KW-0464">Manganese</keyword>
<dbReference type="RefSeq" id="WP_189979475.1">
    <property type="nucleotide sequence ID" value="NZ_BNBF01000003.1"/>
</dbReference>
<evidence type="ECO:0000256" key="7">
    <source>
        <dbReference type="ARBA" id="ARBA00013188"/>
    </source>
</evidence>
<evidence type="ECO:0000256" key="9">
    <source>
        <dbReference type="ARBA" id="ARBA00023235"/>
    </source>
</evidence>
<dbReference type="NCBIfam" id="TIGR01163">
    <property type="entry name" value="rpe"/>
    <property type="match status" value="1"/>
</dbReference>
<evidence type="ECO:0000313" key="15">
    <source>
        <dbReference type="EMBL" id="GHG40708.1"/>
    </source>
</evidence>
<proteinExistence type="inferred from homology"/>
<comment type="cofactor">
    <cofactor evidence="5">
        <name>Fe(2+)</name>
        <dbReference type="ChEBI" id="CHEBI:29033"/>
    </cofactor>
</comment>
<evidence type="ECO:0000313" key="16">
    <source>
        <dbReference type="Proteomes" id="UP000619355"/>
    </source>
</evidence>
<reference evidence="16" key="1">
    <citation type="journal article" date="2019" name="Int. J. Syst. Evol. Microbiol.">
        <title>The Global Catalogue of Microorganisms (GCM) 10K type strain sequencing project: providing services to taxonomists for standard genome sequencing and annotation.</title>
        <authorList>
            <consortium name="The Broad Institute Genomics Platform"/>
            <consortium name="The Broad Institute Genome Sequencing Center for Infectious Disease"/>
            <person name="Wu L."/>
            <person name="Ma J."/>
        </authorList>
    </citation>
    <scope>NUCLEOTIDE SEQUENCE [LARGE SCALE GENOMIC DNA]</scope>
    <source>
        <strain evidence="16">JCM 4253</strain>
    </source>
</reference>
<keyword evidence="13" id="KW-0862">Zinc</keyword>
<keyword evidence="10 11" id="KW-0119">Carbohydrate metabolism</keyword>
<dbReference type="GO" id="GO:0004750">
    <property type="term" value="F:D-ribulose-phosphate 3-epimerase activity"/>
    <property type="evidence" value="ECO:0007669"/>
    <property type="project" value="UniProtKB-UniRule"/>
</dbReference>
<dbReference type="SUPFAM" id="SSF51366">
    <property type="entry name" value="Ribulose-phoshate binding barrel"/>
    <property type="match status" value="1"/>
</dbReference>
<dbReference type="EMBL" id="BNBF01000003">
    <property type="protein sequence ID" value="GHG40708.1"/>
    <property type="molecule type" value="Genomic_DNA"/>
</dbReference>
<feature type="active site" description="Proton donor" evidence="10 12">
    <location>
        <position position="180"/>
    </location>
</feature>
<gene>
    <name evidence="10 15" type="primary">rpe</name>
    <name evidence="15" type="ORF">GCM10018980_15210</name>
</gene>
<dbReference type="PIRSF" id="PIRSF001461">
    <property type="entry name" value="RPE"/>
    <property type="match status" value="1"/>
</dbReference>
<keyword evidence="16" id="KW-1185">Reference proteome</keyword>
<comment type="similarity">
    <text evidence="6 10 11">Belongs to the ribulose-phosphate 3-epimerase family.</text>
</comment>
<dbReference type="InterPro" id="IPR026019">
    <property type="entry name" value="Ribul_P_3_epim"/>
</dbReference>